<dbReference type="Proteomes" id="UP000563524">
    <property type="component" value="Unassembled WGS sequence"/>
</dbReference>
<evidence type="ECO:0000313" key="3">
    <source>
        <dbReference type="Proteomes" id="UP000563524"/>
    </source>
</evidence>
<evidence type="ECO:0000256" key="1">
    <source>
        <dbReference type="SAM" id="Phobius"/>
    </source>
</evidence>
<feature type="transmembrane region" description="Helical" evidence="1">
    <location>
        <begin position="52"/>
        <end position="69"/>
    </location>
</feature>
<dbReference type="RefSeq" id="WP_183815028.1">
    <property type="nucleotide sequence ID" value="NZ_JACHOB010000001.1"/>
</dbReference>
<keyword evidence="1" id="KW-1133">Transmembrane helix</keyword>
<dbReference type="InterPro" id="IPR021484">
    <property type="entry name" value="DUF3137"/>
</dbReference>
<evidence type="ECO:0000313" key="2">
    <source>
        <dbReference type="EMBL" id="MBB4657711.1"/>
    </source>
</evidence>
<protein>
    <recommendedName>
        <fullName evidence="4">DUF3137 domain-containing protein</fullName>
    </recommendedName>
</protein>
<keyword evidence="3" id="KW-1185">Reference proteome</keyword>
<accession>A0A840I0A1</accession>
<dbReference type="AlphaFoldDB" id="A0A840I0A1"/>
<feature type="transmembrane region" description="Helical" evidence="1">
    <location>
        <begin position="27"/>
        <end position="46"/>
    </location>
</feature>
<proteinExistence type="predicted"/>
<evidence type="ECO:0008006" key="4">
    <source>
        <dbReference type="Google" id="ProtNLM"/>
    </source>
</evidence>
<gene>
    <name evidence="2" type="ORF">GGQ59_000211</name>
</gene>
<keyword evidence="1" id="KW-0812">Transmembrane</keyword>
<organism evidence="2 3">
    <name type="scientific">Parvularcula dongshanensis</name>
    <dbReference type="NCBI Taxonomy" id="1173995"/>
    <lineage>
        <taxon>Bacteria</taxon>
        <taxon>Pseudomonadati</taxon>
        <taxon>Pseudomonadota</taxon>
        <taxon>Alphaproteobacteria</taxon>
        <taxon>Parvularculales</taxon>
        <taxon>Parvularculaceae</taxon>
        <taxon>Parvularcula</taxon>
    </lineage>
</organism>
<keyword evidence="1" id="KW-0472">Membrane</keyword>
<name>A0A840I0A1_9PROT</name>
<reference evidence="2 3" key="1">
    <citation type="submission" date="2020-08" db="EMBL/GenBank/DDBJ databases">
        <title>Genomic Encyclopedia of Type Strains, Phase IV (KMG-IV): sequencing the most valuable type-strain genomes for metagenomic binning, comparative biology and taxonomic classification.</title>
        <authorList>
            <person name="Goeker M."/>
        </authorList>
    </citation>
    <scope>NUCLEOTIDE SEQUENCE [LARGE SCALE GENOMIC DNA]</scope>
    <source>
        <strain evidence="2 3">DSM 102850</strain>
    </source>
</reference>
<comment type="caution">
    <text evidence="2">The sequence shown here is derived from an EMBL/GenBank/DDBJ whole genome shotgun (WGS) entry which is preliminary data.</text>
</comment>
<dbReference type="EMBL" id="JACHOB010000001">
    <property type="protein sequence ID" value="MBB4657711.1"/>
    <property type="molecule type" value="Genomic_DNA"/>
</dbReference>
<dbReference type="Pfam" id="PF11335">
    <property type="entry name" value="DUF3137"/>
    <property type="match status" value="1"/>
</dbReference>
<sequence>MTPAPGSLDALDGARRQAVVKARGRRGGALGVTALALCGAALVLLTAADARFVLAAVLALPCLIGAWTWQRAPMRAYRREAAAAIYPLAAARASPGLGYAPMGGIDPRTLEAAGLLPPHDRAEYTHHVKGPYRGVGAEFCAAHLTRRETRTTTDSRGRLRTETRTVTVFRGVYARFSLPRPLPARVYLRRDGGFLEGVFGGGPKGCERVRVEDPEFERRFTLFSDDQVGARVLFTTTFMARVLRAAEIAQNGRLAATFEGDEILVRIPRPDLSLGLGEIRGPGDAERETTRLAAAFARLLSVADTLGLTDQPASPS</sequence>